<feature type="region of interest" description="Disordered" evidence="1">
    <location>
        <begin position="167"/>
        <end position="186"/>
    </location>
</feature>
<accession>A0AAF0DFI8</accession>
<keyword evidence="2" id="KW-0732">Signal</keyword>
<dbReference type="Proteomes" id="UP001219355">
    <property type="component" value="Chromosome 2"/>
</dbReference>
<dbReference type="AlphaFoldDB" id="A0AAF0DFI8"/>
<gene>
    <name evidence="3" type="ORF">PRK78_002773</name>
</gene>
<dbReference type="EMBL" id="CP120628">
    <property type="protein sequence ID" value="WEW57308.1"/>
    <property type="molecule type" value="Genomic_DNA"/>
</dbReference>
<feature type="signal peptide" evidence="2">
    <location>
        <begin position="1"/>
        <end position="19"/>
    </location>
</feature>
<keyword evidence="4" id="KW-1185">Reference proteome</keyword>
<reference evidence="3" key="1">
    <citation type="submission" date="2023-03" db="EMBL/GenBank/DDBJ databases">
        <title>Emydomyces testavorans Genome Sequence.</title>
        <authorList>
            <person name="Hoyer L."/>
        </authorList>
    </citation>
    <scope>NUCLEOTIDE SEQUENCE</scope>
    <source>
        <strain evidence="3">16-2883</strain>
    </source>
</reference>
<proteinExistence type="predicted"/>
<organism evidence="3 4">
    <name type="scientific">Emydomyces testavorans</name>
    <dbReference type="NCBI Taxonomy" id="2070801"/>
    <lineage>
        <taxon>Eukaryota</taxon>
        <taxon>Fungi</taxon>
        <taxon>Dikarya</taxon>
        <taxon>Ascomycota</taxon>
        <taxon>Pezizomycotina</taxon>
        <taxon>Eurotiomycetes</taxon>
        <taxon>Eurotiomycetidae</taxon>
        <taxon>Onygenales</taxon>
        <taxon>Nannizziopsiaceae</taxon>
        <taxon>Emydomyces</taxon>
    </lineage>
</organism>
<protein>
    <submittedName>
        <fullName evidence="3">Uncharacterized protein</fullName>
    </submittedName>
</protein>
<evidence type="ECO:0000256" key="1">
    <source>
        <dbReference type="SAM" id="MobiDB-lite"/>
    </source>
</evidence>
<evidence type="ECO:0000313" key="4">
    <source>
        <dbReference type="Proteomes" id="UP001219355"/>
    </source>
</evidence>
<evidence type="ECO:0000256" key="2">
    <source>
        <dbReference type="SAM" id="SignalP"/>
    </source>
</evidence>
<evidence type="ECO:0000313" key="3">
    <source>
        <dbReference type="EMBL" id="WEW57308.1"/>
    </source>
</evidence>
<sequence>MKIASVVLSLPALVAIVSSRHVPRPHPCVGNAGKSYCIGAPLMVKCLGMDAIEEVNCAEALIDVDPIGLKSDAKCKQFNLNHAECVLGDEQARTAYSMELTQLKGDNRKSSLKAEFGELIKKSMATGVVPIPPYYNGTILAPVDNAMTSNIPNGPHIVPQVKPRFANSTTLHPTPTGLPADSTTSEPAIETSIGSVDNGPSAASVNPVATTIVTRTKTHAHSPTATPNVSGHGQSMEGWILTIMVIAVSFWIAM</sequence>
<name>A0AAF0DFI8_9EURO</name>
<feature type="chain" id="PRO_5042073727" evidence="2">
    <location>
        <begin position="20"/>
        <end position="254"/>
    </location>
</feature>